<dbReference type="RefSeq" id="WP_145109099.1">
    <property type="nucleotide sequence ID" value="NZ_CP036349.1"/>
</dbReference>
<dbReference type="Proteomes" id="UP000316426">
    <property type="component" value="Chromosome"/>
</dbReference>
<accession>A0A518K580</accession>
<dbReference type="AlphaFoldDB" id="A0A518K580"/>
<dbReference type="EMBL" id="CP036349">
    <property type="protein sequence ID" value="QDV72950.1"/>
    <property type="molecule type" value="Genomic_DNA"/>
</dbReference>
<keyword evidence="2" id="KW-1185">Reference proteome</keyword>
<name>A0A518K580_9BACT</name>
<gene>
    <name evidence="1" type="ORF">Spa11_11370</name>
</gene>
<proteinExistence type="predicted"/>
<reference evidence="1 2" key="1">
    <citation type="submission" date="2019-02" db="EMBL/GenBank/DDBJ databases">
        <title>Deep-cultivation of Planctomycetes and their phenomic and genomic characterization uncovers novel biology.</title>
        <authorList>
            <person name="Wiegand S."/>
            <person name="Jogler M."/>
            <person name="Boedeker C."/>
            <person name="Pinto D."/>
            <person name="Vollmers J."/>
            <person name="Rivas-Marin E."/>
            <person name="Kohn T."/>
            <person name="Peeters S.H."/>
            <person name="Heuer A."/>
            <person name="Rast P."/>
            <person name="Oberbeckmann S."/>
            <person name="Bunk B."/>
            <person name="Jeske O."/>
            <person name="Meyerdierks A."/>
            <person name="Storesund J.E."/>
            <person name="Kallscheuer N."/>
            <person name="Luecker S."/>
            <person name="Lage O.M."/>
            <person name="Pohl T."/>
            <person name="Merkel B.J."/>
            <person name="Hornburger P."/>
            <person name="Mueller R.-W."/>
            <person name="Bruemmer F."/>
            <person name="Labrenz M."/>
            <person name="Spormann A.M."/>
            <person name="Op den Camp H."/>
            <person name="Overmann J."/>
            <person name="Amann R."/>
            <person name="Jetten M.S.M."/>
            <person name="Mascher T."/>
            <person name="Medema M.H."/>
            <person name="Devos D.P."/>
            <person name="Kaster A.-K."/>
            <person name="Ovreas L."/>
            <person name="Rohde M."/>
            <person name="Galperin M.Y."/>
            <person name="Jogler C."/>
        </authorList>
    </citation>
    <scope>NUCLEOTIDE SEQUENCE [LARGE SCALE GENOMIC DNA]</scope>
    <source>
        <strain evidence="1 2">Spa11</strain>
    </source>
</reference>
<dbReference type="KEGG" id="bmei:Spa11_11370"/>
<organism evidence="1 2">
    <name type="scientific">Botrimarina mediterranea</name>
    <dbReference type="NCBI Taxonomy" id="2528022"/>
    <lineage>
        <taxon>Bacteria</taxon>
        <taxon>Pseudomonadati</taxon>
        <taxon>Planctomycetota</taxon>
        <taxon>Planctomycetia</taxon>
        <taxon>Pirellulales</taxon>
        <taxon>Lacipirellulaceae</taxon>
        <taxon>Botrimarina</taxon>
    </lineage>
</organism>
<protein>
    <submittedName>
        <fullName evidence="1">Uncharacterized protein</fullName>
    </submittedName>
</protein>
<evidence type="ECO:0000313" key="2">
    <source>
        <dbReference type="Proteomes" id="UP000316426"/>
    </source>
</evidence>
<sequence length="60" mass="6895">MSKDKTLCDWSKKDFREKWDELRALVECPRYACTKCGRAAAKKSVLCKPKTLDAPEDSDK</sequence>
<evidence type="ECO:0000313" key="1">
    <source>
        <dbReference type="EMBL" id="QDV72950.1"/>
    </source>
</evidence>